<keyword evidence="4" id="KW-1133">Transmembrane helix</keyword>
<dbReference type="PANTHER" id="PTHR32089">
    <property type="entry name" value="METHYL-ACCEPTING CHEMOTAXIS PROTEIN MCPB"/>
    <property type="match status" value="1"/>
</dbReference>
<dbReference type="Pfam" id="PF00672">
    <property type="entry name" value="HAMP"/>
    <property type="match status" value="1"/>
</dbReference>
<gene>
    <name evidence="7" type="ORF">GF339_10355</name>
</gene>
<dbReference type="EMBL" id="WJJP01000329">
    <property type="protein sequence ID" value="MBD3324977.1"/>
    <property type="molecule type" value="Genomic_DNA"/>
</dbReference>
<comment type="caution">
    <text evidence="7">The sequence shown here is derived from an EMBL/GenBank/DDBJ whole genome shotgun (WGS) entry which is preliminary data.</text>
</comment>
<organism evidence="7 8">
    <name type="scientific">candidate division KSB3 bacterium</name>
    <dbReference type="NCBI Taxonomy" id="2044937"/>
    <lineage>
        <taxon>Bacteria</taxon>
        <taxon>candidate division KSB3</taxon>
    </lineage>
</organism>
<dbReference type="SMART" id="SM00283">
    <property type="entry name" value="MA"/>
    <property type="match status" value="1"/>
</dbReference>
<dbReference type="Proteomes" id="UP000649604">
    <property type="component" value="Unassembled WGS sequence"/>
</dbReference>
<evidence type="ECO:0000259" key="5">
    <source>
        <dbReference type="PROSITE" id="PS50111"/>
    </source>
</evidence>
<evidence type="ECO:0000256" key="3">
    <source>
        <dbReference type="PROSITE-ProRule" id="PRU00284"/>
    </source>
</evidence>
<evidence type="ECO:0000313" key="8">
    <source>
        <dbReference type="Proteomes" id="UP000649604"/>
    </source>
</evidence>
<dbReference type="CDD" id="cd06225">
    <property type="entry name" value="HAMP"/>
    <property type="match status" value="1"/>
</dbReference>
<evidence type="ECO:0000259" key="6">
    <source>
        <dbReference type="PROSITE" id="PS50885"/>
    </source>
</evidence>
<dbReference type="SUPFAM" id="SSF58104">
    <property type="entry name" value="Methyl-accepting chemotaxis protein (MCP) signaling domain"/>
    <property type="match status" value="3"/>
</dbReference>
<feature type="transmembrane region" description="Helical" evidence="4">
    <location>
        <begin position="344"/>
        <end position="367"/>
    </location>
</feature>
<feature type="domain" description="Methyl-accepting transducer" evidence="5">
    <location>
        <begin position="539"/>
        <end position="775"/>
    </location>
</feature>
<protein>
    <submittedName>
        <fullName evidence="7">HAMP domain-containing protein</fullName>
    </submittedName>
</protein>
<reference evidence="7" key="1">
    <citation type="submission" date="2019-11" db="EMBL/GenBank/DDBJ databases">
        <title>Microbial mats filling the niche in hypersaline microbial mats.</title>
        <authorList>
            <person name="Wong H.L."/>
            <person name="Macleod F.I."/>
            <person name="White R.A. III"/>
            <person name="Burns B.P."/>
        </authorList>
    </citation>
    <scope>NUCLEOTIDE SEQUENCE</scope>
    <source>
        <strain evidence="7">Rbin_158</strain>
    </source>
</reference>
<feature type="domain" description="HAMP" evidence="6">
    <location>
        <begin position="368"/>
        <end position="422"/>
    </location>
</feature>
<keyword evidence="1 3" id="KW-0807">Transducer</keyword>
<dbReference type="SMART" id="SM00304">
    <property type="entry name" value="HAMP"/>
    <property type="match status" value="1"/>
</dbReference>
<dbReference type="Pfam" id="PF00015">
    <property type="entry name" value="MCPsignal"/>
    <property type="match status" value="1"/>
</dbReference>
<dbReference type="InterPro" id="IPR003660">
    <property type="entry name" value="HAMP_dom"/>
</dbReference>
<accession>A0A9D5JVD9</accession>
<dbReference type="PROSITE" id="PS50885">
    <property type="entry name" value="HAMP"/>
    <property type="match status" value="1"/>
</dbReference>
<evidence type="ECO:0000256" key="1">
    <source>
        <dbReference type="ARBA" id="ARBA00023224"/>
    </source>
</evidence>
<evidence type="ECO:0000256" key="2">
    <source>
        <dbReference type="ARBA" id="ARBA00029447"/>
    </source>
</evidence>
<dbReference type="InterPro" id="IPR004089">
    <property type="entry name" value="MCPsignal_dom"/>
</dbReference>
<keyword evidence="4" id="KW-0812">Transmembrane</keyword>
<proteinExistence type="inferred from homology"/>
<comment type="similarity">
    <text evidence="2">Belongs to the methyl-accepting chemotaxis (MCP) protein family.</text>
</comment>
<dbReference type="Gene3D" id="6.10.340.10">
    <property type="match status" value="1"/>
</dbReference>
<dbReference type="GO" id="GO:0016020">
    <property type="term" value="C:membrane"/>
    <property type="evidence" value="ECO:0007669"/>
    <property type="project" value="InterPro"/>
</dbReference>
<name>A0A9D5JVD9_9BACT</name>
<evidence type="ECO:0000313" key="7">
    <source>
        <dbReference type="EMBL" id="MBD3324977.1"/>
    </source>
</evidence>
<dbReference type="PROSITE" id="PS50111">
    <property type="entry name" value="CHEMOTAXIS_TRANSDUC_2"/>
    <property type="match status" value="1"/>
</dbReference>
<keyword evidence="4" id="KW-0472">Membrane</keyword>
<dbReference type="GO" id="GO:0007165">
    <property type="term" value="P:signal transduction"/>
    <property type="evidence" value="ECO:0007669"/>
    <property type="project" value="UniProtKB-KW"/>
</dbReference>
<dbReference type="AlphaFoldDB" id="A0A9D5JVD9"/>
<dbReference type="Gene3D" id="1.10.287.950">
    <property type="entry name" value="Methyl-accepting chemotaxis protein"/>
    <property type="match status" value="1"/>
</dbReference>
<dbReference type="PANTHER" id="PTHR32089:SF112">
    <property type="entry name" value="LYSOZYME-LIKE PROTEIN-RELATED"/>
    <property type="match status" value="1"/>
</dbReference>
<evidence type="ECO:0000256" key="4">
    <source>
        <dbReference type="SAM" id="Phobius"/>
    </source>
</evidence>
<sequence>MTFRTKLTLSSIALIGLTSLLSSVAVGVVLWSRSHTEARQELTTAYRLIREEFAARRQHYSTKVSQLQHGNESFSQNLWFVTTYSTEADRQSLVYRTALQNLAKTLSNQAEIAAFDRITLYDPAWNLLATVDQRPEHDQSFLGYALPQPDGAPQFYHARLTDAQPLEWIPAPPPTVLDPQASLTLPLANPPQRETEASQKPPENISVTYVYQEGALALQAVLAVTYADPVTGEDSIIGIFVLTERIDPAYASKLALISRMDVNLFLQGHLVLGTFPTDPPPNPEPTKAAPDVEALPITITDITHGDASYYQGQLPLTDDQGNPLGSLVFLLSKATIQSQVTNTIMSLLVVAVLVILAVTPLISVYTARTFANPLVHLAELMKGIAEGGADLTRRLDTGTSSEINALAKWFNLFLQKLREIVVAVMTSTDYVTTSSKQLRATAETISAEVATQSDAILEMFDIIKLISQAAEENRTLATEQVKLVQEASAHTLQIVKSIERNTGNAEAQLQGAHNVRDFVKKMSQTSKQMSQHAMQSASLAAETASAVTEMNRSAHEIAETTHIQGASTKKAVDVVTAMAQISSSARAKAQDAMTFAEEALAAATAGQQAVNQTVEGMNAITESSEQISDIIELISDIAEQTDLLALNAAIEAARAGEHGVGFGVVADEIRQLAERVGRSSKEITKHIQTSNKTITQGSALVHDTSTSLDTIFQNVQSTVAQINTFAAASAEQEHHSAIVMQTIRNVEDLATVIEQATSQQVTVVENILDTMEHLAALADEITAHTAAQVQDGEQIEAIMTELAELSEHIHTATLEQVSGTTFALNLIGTLAEKAQQIAEKTSDQHARGQHVFQEIQQLETISKRNVSKLQEVKQATGALVDSVETLRHLVRRFTV</sequence>